<name>A0A9W8EKY1_9FUNG</name>
<evidence type="ECO:0008006" key="7">
    <source>
        <dbReference type="Google" id="ProtNLM"/>
    </source>
</evidence>
<dbReference type="Pfam" id="PF12612">
    <property type="entry name" value="TFCD_C"/>
    <property type="match status" value="1"/>
</dbReference>
<accession>A0A9W8EKY1</accession>
<dbReference type="GO" id="GO:0007021">
    <property type="term" value="P:tubulin complex assembly"/>
    <property type="evidence" value="ECO:0007669"/>
    <property type="project" value="InterPro"/>
</dbReference>
<gene>
    <name evidence="5" type="ORF">H4R26_001659</name>
</gene>
<feature type="domain" description="Tubulin-folding cofactor D ARM repeats" evidence="4">
    <location>
        <begin position="348"/>
        <end position="471"/>
    </location>
</feature>
<keyword evidence="1" id="KW-0143">Chaperone</keyword>
<dbReference type="InterPro" id="IPR033162">
    <property type="entry name" value="TBCD"/>
</dbReference>
<dbReference type="Gene3D" id="1.25.10.10">
    <property type="entry name" value="Leucine-rich Repeat Variant"/>
    <property type="match status" value="2"/>
</dbReference>
<dbReference type="SUPFAM" id="SSF48371">
    <property type="entry name" value="ARM repeat"/>
    <property type="match status" value="1"/>
</dbReference>
<evidence type="ECO:0000259" key="4">
    <source>
        <dbReference type="Pfam" id="PF25767"/>
    </source>
</evidence>
<evidence type="ECO:0000256" key="2">
    <source>
        <dbReference type="PROSITE-ProRule" id="PRU00103"/>
    </source>
</evidence>
<dbReference type="GO" id="GO:0005096">
    <property type="term" value="F:GTPase activator activity"/>
    <property type="evidence" value="ECO:0007669"/>
    <property type="project" value="InterPro"/>
</dbReference>
<dbReference type="Pfam" id="PF25767">
    <property type="entry name" value="ARM_TBCD_2nd"/>
    <property type="match status" value="2"/>
</dbReference>
<organism evidence="5 6">
    <name type="scientific">Coemansia thaxteri</name>
    <dbReference type="NCBI Taxonomy" id="2663907"/>
    <lineage>
        <taxon>Eukaryota</taxon>
        <taxon>Fungi</taxon>
        <taxon>Fungi incertae sedis</taxon>
        <taxon>Zoopagomycota</taxon>
        <taxon>Kickxellomycotina</taxon>
        <taxon>Kickxellomycetes</taxon>
        <taxon>Kickxellales</taxon>
        <taxon>Kickxellaceae</taxon>
        <taxon>Coemansia</taxon>
    </lineage>
</organism>
<dbReference type="GO" id="GO:0007023">
    <property type="term" value="P:post-chaperonin tubulin folding pathway"/>
    <property type="evidence" value="ECO:0007669"/>
    <property type="project" value="InterPro"/>
</dbReference>
<feature type="repeat" description="HEAT" evidence="2">
    <location>
        <begin position="423"/>
        <end position="460"/>
    </location>
</feature>
<dbReference type="EMBL" id="JANBQF010000078">
    <property type="protein sequence ID" value="KAJ2005959.1"/>
    <property type="molecule type" value="Genomic_DNA"/>
</dbReference>
<evidence type="ECO:0000313" key="5">
    <source>
        <dbReference type="EMBL" id="KAJ2005959.1"/>
    </source>
</evidence>
<dbReference type="InterPro" id="IPR011989">
    <property type="entry name" value="ARM-like"/>
</dbReference>
<dbReference type="PANTHER" id="PTHR12658">
    <property type="entry name" value="BETA-TUBULIN COFACTOR D"/>
    <property type="match status" value="1"/>
</dbReference>
<dbReference type="PROSITE" id="PS50077">
    <property type="entry name" value="HEAT_REPEAT"/>
    <property type="match status" value="1"/>
</dbReference>
<keyword evidence="6" id="KW-1185">Reference proteome</keyword>
<dbReference type="Pfam" id="PF23579">
    <property type="entry name" value="ARM_TBCD"/>
    <property type="match status" value="1"/>
</dbReference>
<feature type="domain" description="Tubulin-folding cofactor D ARM repeats" evidence="4">
    <location>
        <begin position="475"/>
        <end position="559"/>
    </location>
</feature>
<proteinExistence type="predicted"/>
<evidence type="ECO:0000313" key="6">
    <source>
        <dbReference type="Proteomes" id="UP001150907"/>
    </source>
</evidence>
<dbReference type="AlphaFoldDB" id="A0A9W8EKY1"/>
<dbReference type="PANTHER" id="PTHR12658:SF0">
    <property type="entry name" value="TUBULIN-SPECIFIC CHAPERONE D"/>
    <property type="match status" value="1"/>
</dbReference>
<dbReference type="InterPro" id="IPR021133">
    <property type="entry name" value="HEAT_type_2"/>
</dbReference>
<dbReference type="Proteomes" id="UP001150907">
    <property type="component" value="Unassembled WGS sequence"/>
</dbReference>
<dbReference type="OrthoDB" id="10253476at2759"/>
<protein>
    <recommendedName>
        <fullName evidence="7">Tubulin-specific chaperone D</fullName>
    </recommendedName>
</protein>
<comment type="caution">
    <text evidence="5">The sequence shown here is derived from an EMBL/GenBank/DDBJ whole genome shotgun (WGS) entry which is preliminary data.</text>
</comment>
<evidence type="ECO:0000256" key="1">
    <source>
        <dbReference type="ARBA" id="ARBA00023186"/>
    </source>
</evidence>
<evidence type="ECO:0000259" key="3">
    <source>
        <dbReference type="Pfam" id="PF12612"/>
    </source>
</evidence>
<feature type="domain" description="Tubulin-folding cofactor D C-terminal" evidence="3">
    <location>
        <begin position="897"/>
        <end position="1115"/>
    </location>
</feature>
<sequence>MIRHMADSKQEIAAMDDAGGAPTFFREQEAFLTTLDKVTASAGDVETWSQASAPAEEARMIREMRATLELYQEQPTCLDPYLERIVSQLMAAIEGYVHAYHESAAVAADGSSSGTTGSQGSVVSISRLNGVFDLVYTLCKVRGYKTVLRFFPHGVADVEPVLSSLWRYTASLTISSWTARYVMLIWLSLLSKIPFDLDSIDSGAANLPTLNFSDAADVSADAARSHVVLVDRWVELGKFYLRRPGCEMEGAAVMLSRLLTRQDTSASLQPAFIAWATLEIRDAAGVNHTDGSASKKGLDIASVLRINGALRVLCHLLRAMDSATPLQGYIAPLLDVFESDVVEQHSVTRKLIVKAAQRLTLLALPPLSAARRASARPSARTNLGAGTNAGISTICDFNHGADNEVVGDSPVLDFEIPEQAEALVGVLLQRLHDKDTIVRWSAAKGIGRITERLPPALALEIVSAVAGILKEETLGLTYEIQRGDYSVGSNVRDAACYVMWSFARISNLSTKQLFGELSATLATALISVAVFDRESSVRRAASAAFQEHVGRHNSFPHGIAVLQLADFFSVGIMRNAFVVASRRISEFAEYREPLLRHLCTVTIYHWDLKTRELAFDALRELASLAPDFVISDLLPSMVASAASPFLAVRHGAISAVGTVAEVLAAQLKLNADNKKTVLSIGESISTRYIEDFGAALTLTAVVKYIGCLSRARWDIDGDQALNKYFDYFERALTMCPNPQEVVQEFTAFADAYGITLDQHARIVHHTQAEKSGTLREGFVLALGALRTQEDFKLLCKLITEGATVEIRQNAASALGQFCMREAVTERHDFNGDGRVADENVLAAVSALLGGLLDRTVDNRGDVGSWVRRQCLCSLQGLFSANRLAWLRVGGDRDLALRLLGRVLHAATEKIDRLRQAAGMLLEQLLYGQHDPALAASVDVLHADVSRCIGQLRLYVPSGRQGPNRAAGDAGGCSISWADSEAVYAQLVHALLVSENELRAPLFEGFVSAGAAEPQGKFAVNAVAAFAGALPATTATAAAAASAEQRGPGWSIDGLVAELTRLLLTDRQTSKLINPALIVTDRLIEQGALQAASPDMWIPLHRAVQRIAFKLRAPQRLLLCVRLYGSLALLSQELARLAAESLLAHVGNPIPKIRQAAGDQLFTMLCVNGVAGIDGGDGDERMLEIEQVLSETDWVQDSTSVKESRGRLAELVRQVLGKKGV</sequence>
<dbReference type="InterPro" id="IPR058033">
    <property type="entry name" value="ARM_TBCD_2nd"/>
</dbReference>
<dbReference type="InterPro" id="IPR022577">
    <property type="entry name" value="TBCD_C"/>
</dbReference>
<dbReference type="GO" id="GO:0000226">
    <property type="term" value="P:microtubule cytoskeleton organization"/>
    <property type="evidence" value="ECO:0007669"/>
    <property type="project" value="TreeGrafter"/>
</dbReference>
<dbReference type="InterPro" id="IPR016024">
    <property type="entry name" value="ARM-type_fold"/>
</dbReference>
<reference evidence="5" key="1">
    <citation type="submission" date="2022-07" db="EMBL/GenBank/DDBJ databases">
        <title>Phylogenomic reconstructions and comparative analyses of Kickxellomycotina fungi.</title>
        <authorList>
            <person name="Reynolds N.K."/>
            <person name="Stajich J.E."/>
            <person name="Barry K."/>
            <person name="Grigoriev I.V."/>
            <person name="Crous P."/>
            <person name="Smith M.E."/>
        </authorList>
    </citation>
    <scope>NUCLEOTIDE SEQUENCE</scope>
    <source>
        <strain evidence="5">IMI 214461</strain>
    </source>
</reference>
<dbReference type="GO" id="GO:0048487">
    <property type="term" value="F:beta-tubulin binding"/>
    <property type="evidence" value="ECO:0007669"/>
    <property type="project" value="InterPro"/>
</dbReference>